<accession>A0ABS9SVT6</accession>
<reference evidence="3" key="1">
    <citation type="submission" date="2022-03" db="EMBL/GenBank/DDBJ databases">
        <authorList>
            <person name="Santos J.D.N."/>
            <person name="Kallscheuer N."/>
            <person name="Jogler C."/>
            <person name="Lage O.M."/>
        </authorList>
    </citation>
    <scope>NUCLEOTIDE SEQUENCE</scope>
    <source>
        <strain evidence="3">M600PL45_2</strain>
    </source>
</reference>
<sequence>MRARDLAVAYESVTVDSDALEAARLLAEHRLPGLLVLAGPGEPRAILPASQMIKTLVPAYVLEDPALAAVVDEQHADRLCEALAGRRVGDCLPADAGPPPVADADDTVLEVATLMARVRSPLVAVTGGGEAGGALLGVITASRLLDALLPRG</sequence>
<dbReference type="Pfam" id="PF00571">
    <property type="entry name" value="CBS"/>
    <property type="match status" value="1"/>
</dbReference>
<dbReference type="SMART" id="SM00116">
    <property type="entry name" value="CBS"/>
    <property type="match status" value="2"/>
</dbReference>
<dbReference type="Proteomes" id="UP001166784">
    <property type="component" value="Unassembled WGS sequence"/>
</dbReference>
<comment type="caution">
    <text evidence="3">The sequence shown here is derived from an EMBL/GenBank/DDBJ whole genome shotgun (WGS) entry which is preliminary data.</text>
</comment>
<dbReference type="PROSITE" id="PS51371">
    <property type="entry name" value="CBS"/>
    <property type="match status" value="1"/>
</dbReference>
<dbReference type="EMBL" id="JAKWJU010000002">
    <property type="protein sequence ID" value="MCH6160385.1"/>
    <property type="molecule type" value="Genomic_DNA"/>
</dbReference>
<name>A0ABS9SVT6_9ACTN</name>
<dbReference type="CDD" id="cd17788">
    <property type="entry name" value="CBS_pair_bac"/>
    <property type="match status" value="1"/>
</dbReference>
<evidence type="ECO:0000313" key="3">
    <source>
        <dbReference type="EMBL" id="MCH6160385.1"/>
    </source>
</evidence>
<proteinExistence type="predicted"/>
<dbReference type="Gene3D" id="3.10.580.10">
    <property type="entry name" value="CBS-domain"/>
    <property type="match status" value="1"/>
</dbReference>
<gene>
    <name evidence="3" type="ORF">MMA15_08130</name>
</gene>
<dbReference type="SUPFAM" id="SSF54631">
    <property type="entry name" value="CBS-domain pair"/>
    <property type="match status" value="1"/>
</dbReference>
<reference evidence="3" key="2">
    <citation type="journal article" date="2023" name="Int. J. Syst. Evol. Microbiol.">
        <title>Streptomyces marispadix sp. nov., isolated from marine beach sediment of the Northern Coast of Portugal.</title>
        <authorList>
            <person name="dos Santos J.D.N."/>
            <person name="Vitorino I.R."/>
            <person name="Kallscheuer N."/>
            <person name="Srivastava A."/>
            <person name="Krautwurst S."/>
            <person name="Marz M."/>
            <person name="Jogler C."/>
            <person name="Lobo Da Cunha A."/>
            <person name="Catita J."/>
            <person name="Goncalves H."/>
            <person name="Gonzalez I."/>
            <person name="Reyes F."/>
            <person name="Lage O.M."/>
        </authorList>
    </citation>
    <scope>NUCLEOTIDE SEQUENCE</scope>
    <source>
        <strain evidence="3">M600PL45_2</strain>
    </source>
</reference>
<evidence type="ECO:0000256" key="1">
    <source>
        <dbReference type="PROSITE-ProRule" id="PRU00703"/>
    </source>
</evidence>
<dbReference type="InterPro" id="IPR046342">
    <property type="entry name" value="CBS_dom_sf"/>
</dbReference>
<dbReference type="InterPro" id="IPR000644">
    <property type="entry name" value="CBS_dom"/>
</dbReference>
<keyword evidence="4" id="KW-1185">Reference proteome</keyword>
<protein>
    <submittedName>
        <fullName evidence="3">CBS domain-containing protein</fullName>
    </submittedName>
</protein>
<evidence type="ECO:0000259" key="2">
    <source>
        <dbReference type="PROSITE" id="PS51371"/>
    </source>
</evidence>
<dbReference type="RefSeq" id="WP_241058465.1">
    <property type="nucleotide sequence ID" value="NZ_JAKWJU010000002.1"/>
</dbReference>
<organism evidence="3 4">
    <name type="scientific">Streptomyces marispadix</name>
    <dbReference type="NCBI Taxonomy" id="2922868"/>
    <lineage>
        <taxon>Bacteria</taxon>
        <taxon>Bacillati</taxon>
        <taxon>Actinomycetota</taxon>
        <taxon>Actinomycetes</taxon>
        <taxon>Kitasatosporales</taxon>
        <taxon>Streptomycetaceae</taxon>
        <taxon>Streptomyces</taxon>
    </lineage>
</organism>
<keyword evidence="1" id="KW-0129">CBS domain</keyword>
<evidence type="ECO:0000313" key="4">
    <source>
        <dbReference type="Proteomes" id="UP001166784"/>
    </source>
</evidence>
<feature type="domain" description="CBS" evidence="2">
    <location>
        <begin position="94"/>
        <end position="152"/>
    </location>
</feature>